<name>A0A9N9ECW9_FUNMO</name>
<reference evidence="4" key="1">
    <citation type="submission" date="2021-06" db="EMBL/GenBank/DDBJ databases">
        <authorList>
            <person name="Kallberg Y."/>
            <person name="Tangrot J."/>
            <person name="Rosling A."/>
        </authorList>
    </citation>
    <scope>NUCLEOTIDE SEQUENCE</scope>
    <source>
        <strain evidence="4">87-6 pot B 2015</strain>
    </source>
</reference>
<keyword evidence="5" id="KW-1185">Reference proteome</keyword>
<dbReference type="SMART" id="SM00737">
    <property type="entry name" value="ML"/>
    <property type="match status" value="1"/>
</dbReference>
<proteinExistence type="predicted"/>
<sequence length="151" mass="16271">MKQFLVLLLFLLVTLSSVHSIPNHLQIRNTPKFTACKGKFPEKINVKLSPLPLAFGKTQTVTVSGKLKEFISDGTTLRLGISNGEGDAIFSESSDFCAVPGSPCPAGPGTKFNTPVKFNLRNNDTPGPFKVLVRLEIGDEILACSHGTVDE</sequence>
<dbReference type="Pfam" id="PF02221">
    <property type="entry name" value="E1_DerP2_DerF2"/>
    <property type="match status" value="1"/>
</dbReference>
<feature type="chain" id="PRO_5040319417" description="Phosphatidylglycerol/phosphatidylinositol transfer protein" evidence="2">
    <location>
        <begin position="21"/>
        <end position="151"/>
    </location>
</feature>
<feature type="signal peptide" evidence="2">
    <location>
        <begin position="1"/>
        <end position="20"/>
    </location>
</feature>
<dbReference type="EMBL" id="CAJVPP010005706">
    <property type="protein sequence ID" value="CAG8668990.1"/>
    <property type="molecule type" value="Genomic_DNA"/>
</dbReference>
<comment type="caution">
    <text evidence="4">The sequence shown here is derived from an EMBL/GenBank/DDBJ whole genome shotgun (WGS) entry which is preliminary data.</text>
</comment>
<keyword evidence="2" id="KW-0732">Signal</keyword>
<evidence type="ECO:0000313" key="5">
    <source>
        <dbReference type="Proteomes" id="UP000789375"/>
    </source>
</evidence>
<dbReference type="AlphaFoldDB" id="A0A9N9ECW9"/>
<protein>
    <recommendedName>
        <fullName evidence="1">Phosphatidylglycerol/phosphatidylinositol transfer protein</fullName>
    </recommendedName>
</protein>
<dbReference type="InterPro" id="IPR014756">
    <property type="entry name" value="Ig_E-set"/>
</dbReference>
<feature type="domain" description="MD-2-related lipid-recognition" evidence="3">
    <location>
        <begin position="33"/>
        <end position="149"/>
    </location>
</feature>
<dbReference type="Proteomes" id="UP000789375">
    <property type="component" value="Unassembled WGS sequence"/>
</dbReference>
<evidence type="ECO:0000256" key="2">
    <source>
        <dbReference type="SAM" id="SignalP"/>
    </source>
</evidence>
<accession>A0A9N9ECW9</accession>
<evidence type="ECO:0000259" key="3">
    <source>
        <dbReference type="SMART" id="SM00737"/>
    </source>
</evidence>
<evidence type="ECO:0000313" key="4">
    <source>
        <dbReference type="EMBL" id="CAG8668990.1"/>
    </source>
</evidence>
<dbReference type="InterPro" id="IPR003172">
    <property type="entry name" value="ML_dom"/>
</dbReference>
<dbReference type="SUPFAM" id="SSF81296">
    <property type="entry name" value="E set domains"/>
    <property type="match status" value="1"/>
</dbReference>
<organism evidence="4 5">
    <name type="scientific">Funneliformis mosseae</name>
    <name type="common">Endomycorrhizal fungus</name>
    <name type="synonym">Glomus mosseae</name>
    <dbReference type="NCBI Taxonomy" id="27381"/>
    <lineage>
        <taxon>Eukaryota</taxon>
        <taxon>Fungi</taxon>
        <taxon>Fungi incertae sedis</taxon>
        <taxon>Mucoromycota</taxon>
        <taxon>Glomeromycotina</taxon>
        <taxon>Glomeromycetes</taxon>
        <taxon>Glomerales</taxon>
        <taxon>Glomeraceae</taxon>
        <taxon>Funneliformis</taxon>
    </lineage>
</organism>
<evidence type="ECO:0000256" key="1">
    <source>
        <dbReference type="ARBA" id="ARBA00016056"/>
    </source>
</evidence>
<gene>
    <name evidence="4" type="ORF">FMOSSE_LOCUS12310</name>
</gene>